<evidence type="ECO:0000259" key="4">
    <source>
        <dbReference type="PROSITE" id="PS50013"/>
    </source>
</evidence>
<dbReference type="Gene3D" id="2.40.50.40">
    <property type="match status" value="1"/>
</dbReference>
<dbReference type="InterPro" id="IPR000953">
    <property type="entry name" value="Chromo/chromo_shadow_dom"/>
</dbReference>
<name>A0A814BJK9_9BILA</name>
<dbReference type="Proteomes" id="UP000681722">
    <property type="component" value="Unassembled WGS sequence"/>
</dbReference>
<evidence type="ECO:0000313" key="5">
    <source>
        <dbReference type="EMBL" id="CAF0928766.1"/>
    </source>
</evidence>
<keyword evidence="2" id="KW-0539">Nucleus</keyword>
<dbReference type="InterPro" id="IPR023779">
    <property type="entry name" value="Chromodomain_CS"/>
</dbReference>
<dbReference type="PANTHER" id="PTHR46389">
    <property type="entry name" value="POLYCOMB GROUP PROTEIN PC"/>
    <property type="match status" value="1"/>
</dbReference>
<dbReference type="Pfam" id="PF17218">
    <property type="entry name" value="CBX7_C"/>
    <property type="match status" value="1"/>
</dbReference>
<dbReference type="Proteomes" id="UP000663829">
    <property type="component" value="Unassembled WGS sequence"/>
</dbReference>
<dbReference type="GO" id="GO:0035102">
    <property type="term" value="C:PRC1 complex"/>
    <property type="evidence" value="ECO:0007669"/>
    <property type="project" value="TreeGrafter"/>
</dbReference>
<dbReference type="EMBL" id="CAJNOQ010001942">
    <property type="protein sequence ID" value="CAF0928766.1"/>
    <property type="molecule type" value="Genomic_DNA"/>
</dbReference>
<dbReference type="GO" id="GO:0000122">
    <property type="term" value="P:negative regulation of transcription by RNA polymerase II"/>
    <property type="evidence" value="ECO:0007669"/>
    <property type="project" value="TreeGrafter"/>
</dbReference>
<dbReference type="AlphaFoldDB" id="A0A814BJK9"/>
<dbReference type="InterPro" id="IPR016197">
    <property type="entry name" value="Chromo-like_dom_sf"/>
</dbReference>
<keyword evidence="7" id="KW-1185">Reference proteome</keyword>
<evidence type="ECO:0000313" key="7">
    <source>
        <dbReference type="Proteomes" id="UP000663829"/>
    </source>
</evidence>
<evidence type="ECO:0000313" key="6">
    <source>
        <dbReference type="EMBL" id="CAF3707080.1"/>
    </source>
</evidence>
<protein>
    <recommendedName>
        <fullName evidence="4">Chromo domain-containing protein</fullName>
    </recommendedName>
</protein>
<dbReference type="GO" id="GO:0003682">
    <property type="term" value="F:chromatin binding"/>
    <property type="evidence" value="ECO:0007669"/>
    <property type="project" value="TreeGrafter"/>
</dbReference>
<evidence type="ECO:0000256" key="2">
    <source>
        <dbReference type="ARBA" id="ARBA00023242"/>
    </source>
</evidence>
<dbReference type="PROSITE" id="PS50013">
    <property type="entry name" value="CHROMO_2"/>
    <property type="match status" value="1"/>
</dbReference>
<accession>A0A814BJK9</accession>
<evidence type="ECO:0000256" key="3">
    <source>
        <dbReference type="SAM" id="MobiDB-lite"/>
    </source>
</evidence>
<feature type="region of interest" description="Disordered" evidence="3">
    <location>
        <begin position="73"/>
        <end position="97"/>
    </location>
</feature>
<dbReference type="InterPro" id="IPR052458">
    <property type="entry name" value="PcG_PRC1-like_component"/>
</dbReference>
<gene>
    <name evidence="5" type="ORF">GPM918_LOCUS10066</name>
    <name evidence="6" type="ORF">SRO942_LOCUS10067</name>
</gene>
<sequence length="234" mass="27440">MKGKTEYLVKWKGWKTKHNTWEPETNIIDKRLIDHFKKHRVSSHPRRILKIEPSEEEDNAVIDEPLCHIRSEKKPDSISNNNIPETLEINNNDNHNNDDINEDSETITPTYTSLEFWHPKPNEQKFAITDVVCNDVTVTVREYSKFVSSAAIKENEIIYFGGRAAFHFNLFTSFTSNLIFCHSSFNGFINAYNRTIELIQKYDSNQKISVKDHRLDPELFQNTWLMVELCFSKV</sequence>
<feature type="domain" description="Chromo" evidence="4">
    <location>
        <begin position="1"/>
        <end position="48"/>
    </location>
</feature>
<dbReference type="PROSITE" id="PS00598">
    <property type="entry name" value="CHROMO_1"/>
    <property type="match status" value="1"/>
</dbReference>
<comment type="subcellular location">
    <subcellularLocation>
        <location evidence="1">Nucleus</location>
    </subcellularLocation>
</comment>
<dbReference type="EMBL" id="CAJOBC010001942">
    <property type="protein sequence ID" value="CAF3707080.1"/>
    <property type="molecule type" value="Genomic_DNA"/>
</dbReference>
<dbReference type="SMART" id="SM00298">
    <property type="entry name" value="CHROMO"/>
    <property type="match status" value="1"/>
</dbReference>
<comment type="caution">
    <text evidence="5">The sequence shown here is derived from an EMBL/GenBank/DDBJ whole genome shotgun (WGS) entry which is preliminary data.</text>
</comment>
<dbReference type="PANTHER" id="PTHR46389:SF3">
    <property type="entry name" value="POLYCOMB GROUP PROTEIN PC"/>
    <property type="match status" value="1"/>
</dbReference>
<reference evidence="5" key="1">
    <citation type="submission" date="2021-02" db="EMBL/GenBank/DDBJ databases">
        <authorList>
            <person name="Nowell W R."/>
        </authorList>
    </citation>
    <scope>NUCLEOTIDE SEQUENCE</scope>
</reference>
<dbReference type="GO" id="GO:0000785">
    <property type="term" value="C:chromatin"/>
    <property type="evidence" value="ECO:0007669"/>
    <property type="project" value="TreeGrafter"/>
</dbReference>
<dbReference type="SUPFAM" id="SSF54160">
    <property type="entry name" value="Chromo domain-like"/>
    <property type="match status" value="1"/>
</dbReference>
<dbReference type="InterPro" id="IPR023780">
    <property type="entry name" value="Chromo_domain"/>
</dbReference>
<dbReference type="InterPro" id="IPR033773">
    <property type="entry name" value="CBX7_C"/>
</dbReference>
<organism evidence="5 7">
    <name type="scientific">Didymodactylos carnosus</name>
    <dbReference type="NCBI Taxonomy" id="1234261"/>
    <lineage>
        <taxon>Eukaryota</taxon>
        <taxon>Metazoa</taxon>
        <taxon>Spiralia</taxon>
        <taxon>Gnathifera</taxon>
        <taxon>Rotifera</taxon>
        <taxon>Eurotatoria</taxon>
        <taxon>Bdelloidea</taxon>
        <taxon>Philodinida</taxon>
        <taxon>Philodinidae</taxon>
        <taxon>Didymodactylos</taxon>
    </lineage>
</organism>
<proteinExistence type="predicted"/>
<evidence type="ECO:0000256" key="1">
    <source>
        <dbReference type="ARBA" id="ARBA00004123"/>
    </source>
</evidence>
<dbReference type="Pfam" id="PF00385">
    <property type="entry name" value="Chromo"/>
    <property type="match status" value="1"/>
</dbReference>
<dbReference type="OrthoDB" id="1918685at2759"/>